<feature type="compositionally biased region" description="Low complexity" evidence="1">
    <location>
        <begin position="23"/>
        <end position="32"/>
    </location>
</feature>
<accession>A0A0A8XNP6</accession>
<reference evidence="2" key="1">
    <citation type="submission" date="2014-09" db="EMBL/GenBank/DDBJ databases">
        <authorList>
            <person name="Magalhaes I.L.F."/>
            <person name="Oliveira U."/>
            <person name="Santos F.R."/>
            <person name="Vidigal T.H.D.A."/>
            <person name="Brescovit A.D."/>
            <person name="Santos A.J."/>
        </authorList>
    </citation>
    <scope>NUCLEOTIDE SEQUENCE</scope>
    <source>
        <tissue evidence="2">Shoot tissue taken approximately 20 cm above the soil surface</tissue>
    </source>
</reference>
<feature type="region of interest" description="Disordered" evidence="1">
    <location>
        <begin position="23"/>
        <end position="69"/>
    </location>
</feature>
<dbReference type="EMBL" id="GBRH01282751">
    <property type="protein sequence ID" value="JAD15144.1"/>
    <property type="molecule type" value="Transcribed_RNA"/>
</dbReference>
<protein>
    <submittedName>
        <fullName evidence="2">Uncharacterized protein</fullName>
    </submittedName>
</protein>
<evidence type="ECO:0000256" key="1">
    <source>
        <dbReference type="SAM" id="MobiDB-lite"/>
    </source>
</evidence>
<sequence>MRRVLRPHPTPTAVLAGRPYAAVPAASSSPPGAGLPPPPSFPLADGQSTAHSCVAMPEPHEEQRETAAATWEMRCSRGIGERKRWH</sequence>
<proteinExistence type="predicted"/>
<reference evidence="2" key="2">
    <citation type="journal article" date="2015" name="Data Brief">
        <title>Shoot transcriptome of the giant reed, Arundo donax.</title>
        <authorList>
            <person name="Barrero R.A."/>
            <person name="Guerrero F.D."/>
            <person name="Moolhuijzen P."/>
            <person name="Goolsby J.A."/>
            <person name="Tidwell J."/>
            <person name="Bellgard S.E."/>
            <person name="Bellgard M.I."/>
        </authorList>
    </citation>
    <scope>NUCLEOTIDE SEQUENCE</scope>
    <source>
        <tissue evidence="2">Shoot tissue taken approximately 20 cm above the soil surface</tissue>
    </source>
</reference>
<dbReference type="AlphaFoldDB" id="A0A0A8XNP6"/>
<evidence type="ECO:0000313" key="2">
    <source>
        <dbReference type="EMBL" id="JAD15144.1"/>
    </source>
</evidence>
<organism evidence="2">
    <name type="scientific">Arundo donax</name>
    <name type="common">Giant reed</name>
    <name type="synonym">Donax arundinaceus</name>
    <dbReference type="NCBI Taxonomy" id="35708"/>
    <lineage>
        <taxon>Eukaryota</taxon>
        <taxon>Viridiplantae</taxon>
        <taxon>Streptophyta</taxon>
        <taxon>Embryophyta</taxon>
        <taxon>Tracheophyta</taxon>
        <taxon>Spermatophyta</taxon>
        <taxon>Magnoliopsida</taxon>
        <taxon>Liliopsida</taxon>
        <taxon>Poales</taxon>
        <taxon>Poaceae</taxon>
        <taxon>PACMAD clade</taxon>
        <taxon>Arundinoideae</taxon>
        <taxon>Arundineae</taxon>
        <taxon>Arundo</taxon>
    </lineage>
</organism>
<name>A0A0A8XNP6_ARUDO</name>